<organism evidence="2 3">
    <name type="scientific">Vitis vinifera</name>
    <name type="common">Grape</name>
    <dbReference type="NCBI Taxonomy" id="29760"/>
    <lineage>
        <taxon>Eukaryota</taxon>
        <taxon>Viridiplantae</taxon>
        <taxon>Streptophyta</taxon>
        <taxon>Embryophyta</taxon>
        <taxon>Tracheophyta</taxon>
        <taxon>Spermatophyta</taxon>
        <taxon>Magnoliopsida</taxon>
        <taxon>eudicotyledons</taxon>
        <taxon>Gunneridae</taxon>
        <taxon>Pentapetalae</taxon>
        <taxon>rosids</taxon>
        <taxon>Vitales</taxon>
        <taxon>Vitaceae</taxon>
        <taxon>Viteae</taxon>
        <taxon>Vitis</taxon>
    </lineage>
</organism>
<dbReference type="EMBL" id="QGNW01000118">
    <property type="protein sequence ID" value="RVW94864.1"/>
    <property type="molecule type" value="Genomic_DNA"/>
</dbReference>
<dbReference type="AlphaFoldDB" id="A0A438IDT4"/>
<gene>
    <name evidence="2" type="primary">TAR4_3</name>
    <name evidence="2" type="ORF">CK203_034588</name>
</gene>
<dbReference type="InterPro" id="IPR015422">
    <property type="entry name" value="PyrdxlP-dep_Trfase_small"/>
</dbReference>
<dbReference type="Proteomes" id="UP000288805">
    <property type="component" value="Unassembled WGS sequence"/>
</dbReference>
<protein>
    <submittedName>
        <fullName evidence="2">Tryptophan aminotransferase-related protein 4</fullName>
    </submittedName>
</protein>
<feature type="domain" description="Alliinase C-terminal" evidence="1">
    <location>
        <begin position="3"/>
        <end position="61"/>
    </location>
</feature>
<sequence length="129" mass="14857">MAAYAWFKCEREEDKECYTVLKEAGIIGREGNLYGAETSYVRLSLLKSQDDFDALLHQINKCNKGGHVYCPDQDFKTSVLVVWFRAYFIPVNLPLDHRAATNLSYMFAELYQKVVVFGLPRYDKSIRSG</sequence>
<dbReference type="Gene3D" id="3.90.1150.10">
    <property type="entry name" value="Aspartate Aminotransferase, domain 1"/>
    <property type="match status" value="1"/>
</dbReference>
<accession>A0A438IDT4</accession>
<dbReference type="SUPFAM" id="SSF53383">
    <property type="entry name" value="PLP-dependent transferases"/>
    <property type="match status" value="1"/>
</dbReference>
<keyword evidence="2" id="KW-0808">Transferase</keyword>
<evidence type="ECO:0000259" key="1">
    <source>
        <dbReference type="Pfam" id="PF04864"/>
    </source>
</evidence>
<dbReference type="InterPro" id="IPR006948">
    <property type="entry name" value="Alliinase_C"/>
</dbReference>
<evidence type="ECO:0000313" key="3">
    <source>
        <dbReference type="Proteomes" id="UP000288805"/>
    </source>
</evidence>
<reference evidence="2 3" key="1">
    <citation type="journal article" date="2018" name="PLoS Genet.">
        <title>Population sequencing reveals clonal diversity and ancestral inbreeding in the grapevine cultivar Chardonnay.</title>
        <authorList>
            <person name="Roach M.J."/>
            <person name="Johnson D.L."/>
            <person name="Bohlmann J."/>
            <person name="van Vuuren H.J."/>
            <person name="Jones S.J."/>
            <person name="Pretorius I.S."/>
            <person name="Schmidt S.A."/>
            <person name="Borneman A.R."/>
        </authorList>
    </citation>
    <scope>NUCLEOTIDE SEQUENCE [LARGE SCALE GENOMIC DNA]</scope>
    <source>
        <strain evidence="3">cv. Chardonnay</strain>
        <tissue evidence="2">Leaf</tissue>
    </source>
</reference>
<name>A0A438IDT4_VITVI</name>
<dbReference type="Pfam" id="PF04864">
    <property type="entry name" value="Alliinase_C"/>
    <property type="match status" value="1"/>
</dbReference>
<dbReference type="GO" id="GO:0016846">
    <property type="term" value="F:carbon-sulfur lyase activity"/>
    <property type="evidence" value="ECO:0007669"/>
    <property type="project" value="InterPro"/>
</dbReference>
<evidence type="ECO:0000313" key="2">
    <source>
        <dbReference type="EMBL" id="RVW94864.1"/>
    </source>
</evidence>
<comment type="caution">
    <text evidence="2">The sequence shown here is derived from an EMBL/GenBank/DDBJ whole genome shotgun (WGS) entry which is preliminary data.</text>
</comment>
<dbReference type="InterPro" id="IPR015424">
    <property type="entry name" value="PyrdxlP-dep_Trfase"/>
</dbReference>
<keyword evidence="2" id="KW-0032">Aminotransferase</keyword>
<dbReference type="GO" id="GO:0008483">
    <property type="term" value="F:transaminase activity"/>
    <property type="evidence" value="ECO:0007669"/>
    <property type="project" value="UniProtKB-KW"/>
</dbReference>
<proteinExistence type="predicted"/>